<organism evidence="2 3">
    <name type="scientific">Rhodanobacter aciditrophus</name>
    <dbReference type="NCBI Taxonomy" id="1623218"/>
    <lineage>
        <taxon>Bacteria</taxon>
        <taxon>Pseudomonadati</taxon>
        <taxon>Pseudomonadota</taxon>
        <taxon>Gammaproteobacteria</taxon>
        <taxon>Lysobacterales</taxon>
        <taxon>Rhodanobacteraceae</taxon>
        <taxon>Rhodanobacter</taxon>
    </lineage>
</organism>
<dbReference type="Gene3D" id="1.10.260.40">
    <property type="entry name" value="lambda repressor-like DNA-binding domains"/>
    <property type="match status" value="1"/>
</dbReference>
<evidence type="ECO:0000259" key="1">
    <source>
        <dbReference type="PROSITE" id="PS50943"/>
    </source>
</evidence>
<dbReference type="CDD" id="cd00093">
    <property type="entry name" value="HTH_XRE"/>
    <property type="match status" value="1"/>
</dbReference>
<keyword evidence="3" id="KW-1185">Reference proteome</keyword>
<dbReference type="InterPro" id="IPR001387">
    <property type="entry name" value="Cro/C1-type_HTH"/>
</dbReference>
<feature type="domain" description="HTH cro/C1-type" evidence="1">
    <location>
        <begin position="33"/>
        <end position="89"/>
    </location>
</feature>
<proteinExistence type="predicted"/>
<protein>
    <submittedName>
        <fullName evidence="2">Helix-turn-helix domain-containing protein</fullName>
    </submittedName>
</protein>
<dbReference type="RefSeq" id="WP_377366182.1">
    <property type="nucleotide sequence ID" value="NZ_JBHTMN010000007.1"/>
</dbReference>
<name>A0ABW4B338_9GAMM</name>
<dbReference type="Proteomes" id="UP001597059">
    <property type="component" value="Unassembled WGS sequence"/>
</dbReference>
<reference evidence="3" key="1">
    <citation type="journal article" date="2019" name="Int. J. Syst. Evol. Microbiol.">
        <title>The Global Catalogue of Microorganisms (GCM) 10K type strain sequencing project: providing services to taxonomists for standard genome sequencing and annotation.</title>
        <authorList>
            <consortium name="The Broad Institute Genomics Platform"/>
            <consortium name="The Broad Institute Genome Sequencing Center for Infectious Disease"/>
            <person name="Wu L."/>
            <person name="Ma J."/>
        </authorList>
    </citation>
    <scope>NUCLEOTIDE SEQUENCE [LARGE SCALE GENOMIC DNA]</scope>
    <source>
        <strain evidence="3">JCM 30774</strain>
    </source>
</reference>
<dbReference type="EMBL" id="JBHTMN010000007">
    <property type="protein sequence ID" value="MFD1383005.1"/>
    <property type="molecule type" value="Genomic_DNA"/>
</dbReference>
<accession>A0ABW4B338</accession>
<dbReference type="InterPro" id="IPR010982">
    <property type="entry name" value="Lambda_DNA-bd_dom_sf"/>
</dbReference>
<dbReference type="Pfam" id="PF13560">
    <property type="entry name" value="HTH_31"/>
    <property type="match status" value="1"/>
</dbReference>
<dbReference type="SUPFAM" id="SSF47413">
    <property type="entry name" value="lambda repressor-like DNA-binding domains"/>
    <property type="match status" value="1"/>
</dbReference>
<gene>
    <name evidence="2" type="ORF">ACFQ45_06490</name>
</gene>
<dbReference type="SMART" id="SM00530">
    <property type="entry name" value="HTH_XRE"/>
    <property type="match status" value="1"/>
</dbReference>
<comment type="caution">
    <text evidence="2">The sequence shown here is derived from an EMBL/GenBank/DDBJ whole genome shotgun (WGS) entry which is preliminary data.</text>
</comment>
<evidence type="ECO:0000313" key="2">
    <source>
        <dbReference type="EMBL" id="MFD1383005.1"/>
    </source>
</evidence>
<evidence type="ECO:0000313" key="3">
    <source>
        <dbReference type="Proteomes" id="UP001597059"/>
    </source>
</evidence>
<sequence>MSLNNLKQKALSNPQVHDEYQSLESEFSFIDQLLSMRTEAGLTQEQVAERMHTQKSNISRLERGNANPSWLTLLKYADACGFELSLGVRKR</sequence>
<dbReference type="PROSITE" id="PS50943">
    <property type="entry name" value="HTH_CROC1"/>
    <property type="match status" value="1"/>
</dbReference>